<proteinExistence type="predicted"/>
<evidence type="ECO:0000259" key="8">
    <source>
        <dbReference type="PROSITE" id="PS51867"/>
    </source>
</evidence>
<sequence length="406" mass="45440">MDACQAVDVELDKVQAKFEVAQKSTTASVEEILAFLENVKSELQASVTAEGDGAAISSTMSLLLKQAAKNAKETATKMSVAHRDIHPIISKLGKAIDRGFTSEFNVINCPESLTGKEQKEKVAEAIVEHLFRQGLLDVAQKLAEEAKMQMDETKAQPFVELNAVLQNLAEHDVGPALKWVTCRREELEARHSSLEYKLHKMQFIELLKRQPVDHHAILAYARVFQNYRSPERAKDIQRLMGSLVFLKRGIDNSPYKDLLSAELWVDVSETFMKDACALLGLSMESPLNVCLKIGCKAIPVLLNIKSMMLQQQVGEIWNSAKTELPVEIEVAPDYLYHSRFTCPILRQQATEKNPPMRLNCGHVISKDALTRLGPSTNRLVVSRSPKIKCPYCPSEQNPTDAKRIFL</sequence>
<dbReference type="GO" id="GO:0008270">
    <property type="term" value="F:zinc ion binding"/>
    <property type="evidence" value="ECO:0007669"/>
    <property type="project" value="UniProtKB-KW"/>
</dbReference>
<evidence type="ECO:0000256" key="6">
    <source>
        <dbReference type="PROSITE-ProRule" id="PRU01215"/>
    </source>
</evidence>
<feature type="domain" description="RING-Gid-type" evidence="8">
    <location>
        <begin position="342"/>
        <end position="392"/>
    </location>
</feature>
<dbReference type="AlphaFoldDB" id="A0A1W0X278"/>
<evidence type="ECO:0000313" key="10">
    <source>
        <dbReference type="Proteomes" id="UP000192578"/>
    </source>
</evidence>
<dbReference type="SMART" id="SM00668">
    <property type="entry name" value="CTLH"/>
    <property type="match status" value="1"/>
</dbReference>
<dbReference type="SMART" id="SM00757">
    <property type="entry name" value="CRA"/>
    <property type="match status" value="1"/>
</dbReference>
<keyword evidence="5" id="KW-0862">Zinc</keyword>
<dbReference type="GO" id="GO:0005737">
    <property type="term" value="C:cytoplasm"/>
    <property type="evidence" value="ECO:0007669"/>
    <property type="project" value="UniProtKB-SubCell"/>
</dbReference>
<accession>A0A1W0X278</accession>
<evidence type="ECO:0000256" key="2">
    <source>
        <dbReference type="ARBA" id="ARBA00022490"/>
    </source>
</evidence>
<evidence type="ECO:0000256" key="4">
    <source>
        <dbReference type="ARBA" id="ARBA00022771"/>
    </source>
</evidence>
<dbReference type="InterPro" id="IPR044063">
    <property type="entry name" value="ZF_RING_GID"/>
</dbReference>
<keyword evidence="4 6" id="KW-0863">Zinc-finger</keyword>
<dbReference type="SUPFAM" id="SSF57850">
    <property type="entry name" value="RING/U-box"/>
    <property type="match status" value="1"/>
</dbReference>
<dbReference type="PROSITE" id="PS51867">
    <property type="entry name" value="ZF_RING_GID"/>
    <property type="match status" value="1"/>
</dbReference>
<dbReference type="GO" id="GO:0005634">
    <property type="term" value="C:nucleus"/>
    <property type="evidence" value="ECO:0007669"/>
    <property type="project" value="TreeGrafter"/>
</dbReference>
<dbReference type="FunFam" id="3.30.40.10:FF:000143">
    <property type="entry name" value="Regulator of gluconeogenesis Rmd5"/>
    <property type="match status" value="1"/>
</dbReference>
<dbReference type="Pfam" id="PF10607">
    <property type="entry name" value="CTLH"/>
    <property type="match status" value="1"/>
</dbReference>
<dbReference type="InterPro" id="IPR045098">
    <property type="entry name" value="Fyv10_fam"/>
</dbReference>
<keyword evidence="3" id="KW-0479">Metal-binding</keyword>
<evidence type="ECO:0000256" key="3">
    <source>
        <dbReference type="ARBA" id="ARBA00022723"/>
    </source>
</evidence>
<dbReference type="GO" id="GO:0061630">
    <property type="term" value="F:ubiquitin protein ligase activity"/>
    <property type="evidence" value="ECO:0007669"/>
    <property type="project" value="InterPro"/>
</dbReference>
<keyword evidence="10" id="KW-1185">Reference proteome</keyword>
<reference evidence="10" key="1">
    <citation type="submission" date="2017-01" db="EMBL/GenBank/DDBJ databases">
        <title>Comparative genomics of anhydrobiosis in the tardigrade Hypsibius dujardini.</title>
        <authorList>
            <person name="Yoshida Y."/>
            <person name="Koutsovoulos G."/>
            <person name="Laetsch D."/>
            <person name="Stevens L."/>
            <person name="Kumar S."/>
            <person name="Horikawa D."/>
            <person name="Ishino K."/>
            <person name="Komine S."/>
            <person name="Tomita M."/>
            <person name="Blaxter M."/>
            <person name="Arakawa K."/>
        </authorList>
    </citation>
    <scope>NUCLEOTIDE SEQUENCE [LARGE SCALE GENOMIC DNA]</scope>
    <source>
        <strain evidence="10">Z151</strain>
    </source>
</reference>
<comment type="caution">
    <text evidence="9">The sequence shown here is derived from an EMBL/GenBank/DDBJ whole genome shotgun (WGS) entry which is preliminary data.</text>
</comment>
<name>A0A1W0X278_HYPEX</name>
<feature type="domain" description="CTLH" evidence="7">
    <location>
        <begin position="157"/>
        <end position="214"/>
    </location>
</feature>
<dbReference type="PROSITE" id="PS50896">
    <property type="entry name" value="LISH"/>
    <property type="match status" value="1"/>
</dbReference>
<dbReference type="InterPro" id="IPR006594">
    <property type="entry name" value="LisH"/>
</dbReference>
<feature type="zinc finger region" description="RING-Gid-type" evidence="6">
    <location>
        <begin position="342"/>
        <end position="392"/>
    </location>
</feature>
<keyword evidence="2" id="KW-0963">Cytoplasm</keyword>
<evidence type="ECO:0000256" key="1">
    <source>
        <dbReference type="ARBA" id="ARBA00004496"/>
    </source>
</evidence>
<gene>
    <name evidence="9" type="ORF">BV898_04631</name>
</gene>
<dbReference type="InterPro" id="IPR013144">
    <property type="entry name" value="CRA_dom"/>
</dbReference>
<dbReference type="GO" id="GO:0034657">
    <property type="term" value="C:GID complex"/>
    <property type="evidence" value="ECO:0007669"/>
    <property type="project" value="TreeGrafter"/>
</dbReference>
<dbReference type="GO" id="GO:0043161">
    <property type="term" value="P:proteasome-mediated ubiquitin-dependent protein catabolic process"/>
    <property type="evidence" value="ECO:0007669"/>
    <property type="project" value="InterPro"/>
</dbReference>
<evidence type="ECO:0000313" key="9">
    <source>
        <dbReference type="EMBL" id="OQV21422.1"/>
    </source>
</evidence>
<evidence type="ECO:0000259" key="7">
    <source>
        <dbReference type="PROSITE" id="PS50897"/>
    </source>
</evidence>
<dbReference type="OrthoDB" id="1933281at2759"/>
<protein>
    <submittedName>
        <fullName evidence="9">Protein RMD5-like protein A</fullName>
    </submittedName>
</protein>
<dbReference type="SMART" id="SM00667">
    <property type="entry name" value="LisH"/>
    <property type="match status" value="1"/>
</dbReference>
<evidence type="ECO:0000256" key="5">
    <source>
        <dbReference type="ARBA" id="ARBA00022833"/>
    </source>
</evidence>
<dbReference type="PANTHER" id="PTHR12170">
    <property type="entry name" value="MACROPHAGE ERYTHROBLAST ATTACHER-RELATED"/>
    <property type="match status" value="1"/>
</dbReference>
<comment type="subcellular location">
    <subcellularLocation>
        <location evidence="1">Cytoplasm</location>
    </subcellularLocation>
</comment>
<dbReference type="EMBL" id="MTYJ01000023">
    <property type="protein sequence ID" value="OQV21422.1"/>
    <property type="molecule type" value="Genomic_DNA"/>
</dbReference>
<dbReference type="InterPro" id="IPR006595">
    <property type="entry name" value="CTLH_C"/>
</dbReference>
<dbReference type="PROSITE" id="PS50897">
    <property type="entry name" value="CTLH"/>
    <property type="match status" value="1"/>
</dbReference>
<dbReference type="Proteomes" id="UP000192578">
    <property type="component" value="Unassembled WGS sequence"/>
</dbReference>
<dbReference type="InterPro" id="IPR024964">
    <property type="entry name" value="CTLH/CRA"/>
</dbReference>
<dbReference type="PANTHER" id="PTHR12170:SF3">
    <property type="entry name" value="GH10162P"/>
    <property type="match status" value="1"/>
</dbReference>
<organism evidence="9 10">
    <name type="scientific">Hypsibius exemplaris</name>
    <name type="common">Freshwater tardigrade</name>
    <dbReference type="NCBI Taxonomy" id="2072580"/>
    <lineage>
        <taxon>Eukaryota</taxon>
        <taxon>Metazoa</taxon>
        <taxon>Ecdysozoa</taxon>
        <taxon>Tardigrada</taxon>
        <taxon>Eutardigrada</taxon>
        <taxon>Parachela</taxon>
        <taxon>Hypsibioidea</taxon>
        <taxon>Hypsibiidae</taxon>
        <taxon>Hypsibius</taxon>
    </lineage>
</organism>